<name>A0A443YMQ5_9SPHI</name>
<comment type="caution">
    <text evidence="2">The sequence shown here is derived from an EMBL/GenBank/DDBJ whole genome shotgun (WGS) entry which is preliminary data.</text>
</comment>
<keyword evidence="3" id="KW-1185">Reference proteome</keyword>
<keyword evidence="1" id="KW-0732">Signal</keyword>
<feature type="signal peptide" evidence="1">
    <location>
        <begin position="1"/>
        <end position="26"/>
    </location>
</feature>
<evidence type="ECO:0000313" key="3">
    <source>
        <dbReference type="Proteomes" id="UP000284120"/>
    </source>
</evidence>
<reference evidence="2 3" key="1">
    <citation type="submission" date="2018-06" db="EMBL/GenBank/DDBJ databases">
        <title>Pedobacter endophyticus sp. nov., an endophytic bacterium isolated from a leaf of Triticum aestivum.</title>
        <authorList>
            <person name="Zhang L."/>
        </authorList>
    </citation>
    <scope>NUCLEOTIDE SEQUENCE [LARGE SCALE GENOMIC DNA]</scope>
    <source>
        <strain evidence="2 3">CM134L-2</strain>
    </source>
</reference>
<sequence length="223" mass="24989">MNFNKKNTGKILLGFLMLCLAFTACKKDKGRYDFVNEVNVYDGDVYAYLKGQKQFDSLTKAIDRVPGFKDWMTQEQNLTVFALTNRSFEVAFIGLNKVRAAQNKSPLGIATIDVSHLEILMDRYVVKGKLTTDSLKFADGAFLRTARLDYEMNAVDKSSNASGLVNGGPKSIIYSDVKNSQYTKDWISTTTQAVNIHSKNAIVHIIAASHEFGFGEFVNRMNR</sequence>
<evidence type="ECO:0000256" key="1">
    <source>
        <dbReference type="SAM" id="SignalP"/>
    </source>
</evidence>
<dbReference type="AlphaFoldDB" id="A0A443YMQ5"/>
<accession>A0A443YMQ5</accession>
<organism evidence="2 3">
    <name type="scientific">Pedobacter chitinilyticus</name>
    <dbReference type="NCBI Taxonomy" id="2233776"/>
    <lineage>
        <taxon>Bacteria</taxon>
        <taxon>Pseudomonadati</taxon>
        <taxon>Bacteroidota</taxon>
        <taxon>Sphingobacteriia</taxon>
        <taxon>Sphingobacteriales</taxon>
        <taxon>Sphingobacteriaceae</taxon>
        <taxon>Pedobacter</taxon>
    </lineage>
</organism>
<protein>
    <submittedName>
        <fullName evidence="2">Uncharacterized protein</fullName>
    </submittedName>
</protein>
<dbReference type="OrthoDB" id="654858at2"/>
<dbReference type="PROSITE" id="PS51257">
    <property type="entry name" value="PROKAR_LIPOPROTEIN"/>
    <property type="match status" value="1"/>
</dbReference>
<dbReference type="Proteomes" id="UP000284120">
    <property type="component" value="Unassembled WGS sequence"/>
</dbReference>
<dbReference type="RefSeq" id="WP_113648820.1">
    <property type="nucleotide sequence ID" value="NZ_QMHN01000006.1"/>
</dbReference>
<dbReference type="EMBL" id="SAYW01000006">
    <property type="protein sequence ID" value="RWU05074.1"/>
    <property type="molecule type" value="Genomic_DNA"/>
</dbReference>
<proteinExistence type="predicted"/>
<gene>
    <name evidence="2" type="ORF">DPV69_18100</name>
</gene>
<dbReference type="InterPro" id="IPR036378">
    <property type="entry name" value="FAS1_dom_sf"/>
</dbReference>
<evidence type="ECO:0000313" key="2">
    <source>
        <dbReference type="EMBL" id="RWU05074.1"/>
    </source>
</evidence>
<dbReference type="SUPFAM" id="SSF82153">
    <property type="entry name" value="FAS1 domain"/>
    <property type="match status" value="1"/>
</dbReference>
<feature type="chain" id="PRO_5019411916" evidence="1">
    <location>
        <begin position="27"/>
        <end position="223"/>
    </location>
</feature>
<dbReference type="Gene3D" id="2.30.180.10">
    <property type="entry name" value="FAS1 domain"/>
    <property type="match status" value="1"/>
</dbReference>